<dbReference type="OrthoDB" id="6035421at2759"/>
<evidence type="ECO:0000259" key="7">
    <source>
        <dbReference type="PROSITE" id="PS01186"/>
    </source>
</evidence>
<evidence type="ECO:0000256" key="4">
    <source>
        <dbReference type="ARBA" id="ARBA00023157"/>
    </source>
</evidence>
<dbReference type="InterPro" id="IPR000742">
    <property type="entry name" value="EGF"/>
</dbReference>
<dbReference type="AlphaFoldDB" id="A0A7M5WMM5"/>
<dbReference type="Proteomes" id="UP000594262">
    <property type="component" value="Unplaced"/>
</dbReference>
<evidence type="ECO:0000256" key="3">
    <source>
        <dbReference type="ARBA" id="ARBA00022837"/>
    </source>
</evidence>
<dbReference type="PANTHER" id="PTHR19277">
    <property type="entry name" value="PENTRAXIN"/>
    <property type="match status" value="1"/>
</dbReference>
<proteinExistence type="predicted"/>
<dbReference type="GO" id="GO:0046872">
    <property type="term" value="F:metal ion binding"/>
    <property type="evidence" value="ECO:0007669"/>
    <property type="project" value="UniProtKB-KW"/>
</dbReference>
<evidence type="ECO:0000256" key="5">
    <source>
        <dbReference type="ARBA" id="ARBA00023180"/>
    </source>
</evidence>
<evidence type="ECO:0000256" key="6">
    <source>
        <dbReference type="SAM" id="Phobius"/>
    </source>
</evidence>
<dbReference type="SUPFAM" id="SSF49899">
    <property type="entry name" value="Concanavalin A-like lectins/glucanases"/>
    <property type="match status" value="1"/>
</dbReference>
<keyword evidence="6" id="KW-0472">Membrane</keyword>
<dbReference type="Gene3D" id="2.60.120.200">
    <property type="match status" value="1"/>
</dbReference>
<dbReference type="InterPro" id="IPR051360">
    <property type="entry name" value="Neuronal_Pentraxin_Related"/>
</dbReference>
<keyword evidence="9" id="KW-1185">Reference proteome</keyword>
<keyword evidence="6" id="KW-1133">Transmembrane helix</keyword>
<keyword evidence="4" id="KW-1015">Disulfide bond</keyword>
<evidence type="ECO:0000256" key="2">
    <source>
        <dbReference type="ARBA" id="ARBA00022723"/>
    </source>
</evidence>
<organism evidence="8 9">
    <name type="scientific">Clytia hemisphaerica</name>
    <dbReference type="NCBI Taxonomy" id="252671"/>
    <lineage>
        <taxon>Eukaryota</taxon>
        <taxon>Metazoa</taxon>
        <taxon>Cnidaria</taxon>
        <taxon>Hydrozoa</taxon>
        <taxon>Hydroidolina</taxon>
        <taxon>Leptothecata</taxon>
        <taxon>Obeliida</taxon>
        <taxon>Clytiidae</taxon>
        <taxon>Clytia</taxon>
    </lineage>
</organism>
<dbReference type="SMART" id="SM00159">
    <property type="entry name" value="PTX"/>
    <property type="match status" value="1"/>
</dbReference>
<keyword evidence="6" id="KW-0812">Transmembrane</keyword>
<evidence type="ECO:0000256" key="1">
    <source>
        <dbReference type="ARBA" id="ARBA00001913"/>
    </source>
</evidence>
<comment type="cofactor">
    <cofactor evidence="1">
        <name>Ca(2+)</name>
        <dbReference type="ChEBI" id="CHEBI:29108"/>
    </cofactor>
</comment>
<keyword evidence="2" id="KW-0479">Metal-binding</keyword>
<keyword evidence="5" id="KW-0325">Glycoprotein</keyword>
<name>A0A7M5WMM5_9CNID</name>
<feature type="domain" description="EGF-like" evidence="7">
    <location>
        <begin position="120"/>
        <end position="134"/>
    </location>
</feature>
<accession>A0A7M5WMM5</accession>
<feature type="transmembrane region" description="Helical" evidence="6">
    <location>
        <begin position="39"/>
        <end position="60"/>
    </location>
</feature>
<keyword evidence="3" id="KW-0106">Calcium</keyword>
<dbReference type="PROSITE" id="PS01186">
    <property type="entry name" value="EGF_2"/>
    <property type="match status" value="1"/>
</dbReference>
<dbReference type="InterPro" id="IPR001759">
    <property type="entry name" value="PTX_dom"/>
</dbReference>
<evidence type="ECO:0000313" key="8">
    <source>
        <dbReference type="EnsemblMetazoa" id="CLYHEMP011781.2"/>
    </source>
</evidence>
<dbReference type="PANTHER" id="PTHR19277:SF161">
    <property type="entry name" value="LAMININ G DOMAIN-CONTAINING PROTEIN"/>
    <property type="match status" value="1"/>
</dbReference>
<dbReference type="Pfam" id="PF13385">
    <property type="entry name" value="Laminin_G_3"/>
    <property type="match status" value="1"/>
</dbReference>
<dbReference type="InterPro" id="IPR013320">
    <property type="entry name" value="ConA-like_dom_sf"/>
</dbReference>
<sequence>MNLNSLSLSTQFEDEYDGKKYSFDFNALKKVQRRERAKIFLFMLVIFVLASALVVMTILYRNKMDDNKDLSITLTATKVKLTAARNKTANIGEKCHSTGNITKCGKNAYCRKSNIGKYFCDCLTGYMSDGSADCQDVHFSIDFKEPTTNHLPELRRLHFLQSDALSICFWFKLNNASHSRWMSAFLYTSVEIEGDNDLSIWVTKDQAHVYLKSSGKRIAQTTFPENEWSHLCWIWENSGRWLTYVNGDLKKAGFEANDKFQSSFPDSLGNLVLGQDKDEDTINQDAQMLHGSISQFMIYNSMLTRDDVVAVYQNRAPIDNIVVGWWQFKNITNSPTNEIAEGPFPKEILDREVV</sequence>
<protein>
    <recommendedName>
        <fullName evidence="7">EGF-like domain-containing protein</fullName>
    </recommendedName>
</protein>
<reference evidence="8" key="1">
    <citation type="submission" date="2021-01" db="UniProtKB">
        <authorList>
            <consortium name="EnsemblMetazoa"/>
        </authorList>
    </citation>
    <scope>IDENTIFICATION</scope>
</reference>
<evidence type="ECO:0000313" key="9">
    <source>
        <dbReference type="Proteomes" id="UP000594262"/>
    </source>
</evidence>
<dbReference type="EnsemblMetazoa" id="CLYHEMT011781.2">
    <property type="protein sequence ID" value="CLYHEMP011781.2"/>
    <property type="gene ID" value="CLYHEMG011781"/>
</dbReference>